<feature type="region of interest" description="Disordered" evidence="11">
    <location>
        <begin position="98"/>
        <end position="131"/>
    </location>
</feature>
<comment type="function">
    <text evidence="7">Chromatin reader component of the ATAC complex, a complex with histone acetyltransferase activity on histones H3 and H4. YEATS2 specifically recognizes and binds histone H3 crotonylated at 'Lys-27' (H3K27cr). Crotonylation marks active promoters and enhancers and confers resistance to transcriptional repressors.</text>
</comment>
<evidence type="ECO:0000256" key="4">
    <source>
        <dbReference type="ARBA" id="ARBA00022843"/>
    </source>
</evidence>
<sequence>IAVAPPSKRHRAAEQSARDIAVQKIETIIKEQFAVEMKNKEHEIEVIDQRLIEARRMMDKLRACIVANYYASAGLLKPGEGTRSCDATILNHPSIKKFLESPSRSSSPAHQGSDAPSANHSESDSLSQHNDFFLDKDNGSLDADERLANSLDQSASGGQRTAGLSNDETSRLYVKKTIVVGNVSKYIPPDKREENDQSTHKWMVYVRGSRREPSINHFVKKVWFFLHPSYKPNDLVEVREPPFHLTRRGWGEFPVRVQIHFKDSQNKRIDIIHNLKLDRTYTGLQTLGAETVVDVELHRHSLGEEYLFSQSSESDLSDAPASLPLPLSIPAPVKASSPIKQLRDSSPDASVDKGFPGNAETERHATFYSLPSSIERTPTKLATQKVPFGSHGNSAFQPIAASCKIVPQGQIPSPAESPGKSFQPITMSCKIVSGSPISTPSPSPLPRTPTSTPVHMKQGSTSSVINNPYVIVDKPGQMVGAAATNTGSPTSKLSNVCQASHGAGSPVPKSHGSSFVTSAVKQEDSLFATMPPLCPIGSHSKVQSPKSVTGGLGAFTKVIIKQEPGELPQQPQVSAAGPTTQTSVQQYVTVKGSHMLALSPQKPAVSTSEGTAQSKVVGVPVGSALQSTVKQAVAISGGQILVAKSGSSVAKAVGPKQVVTQGVAKAIVSGGGGTIVAQPVQAITKAQVTSTGAQKSTSQGSVMATLQLPATNLANLANLPPGTKLYLTTNSKNPSGKGKLLLIPQGAILRATNNAILQQLTLSGCRRAKPSVLVAGLQSGGSTNSGGGGTQSTSSNLSQHLTYTSYILKQTPQGTFLVGQPSPQSSGKQLTPASVVQGNVGLGASSTQGQALKVITGQKTALFTQATASGQTSLMKISDGSLKSVSASSQLSKPGTTVLRVSGGVITTAAAPAVALPTNGVAQQIDNAGSSSSSSGAPAAKTSGQQHQVCINQTQSASSVASKAATSAVVSVASLVTASTPVTGKAAVSGLLKIHSNQSSPQQAVLTVPSQLKQLGVNTASGGVQTILMPMNKVIQSLSTSKVSAVTAVTSASMAVSSPSVASITKVKMEPDSTGQNCTSVGTQEGQAAVKTEENSELGNYIIKKSCFRKILQEIIEKHPRFHSITPLKTKHVVQWCRCHGYTPPDPETLRNDEDSIEDVLTQIDSEPEYPSSYSSGEDLCRKLEQLQQFLKQEPEHEEEVDEEKQEEMKFYLASLPASEFVRDTAEKIGISFQPAEVQRNVYASVIEDMILKATEQLMSDILRQALAVAYQTAPHNRTPREITVMNIHKAICNIPFLDFLTNKHMKILNEEQ</sequence>
<gene>
    <name evidence="13" type="primary">YEATS2</name>
</gene>
<dbReference type="GO" id="GO:0140030">
    <property type="term" value="F:modification-dependent protein binding"/>
    <property type="evidence" value="ECO:0007669"/>
    <property type="project" value="Ensembl"/>
</dbReference>
<dbReference type="GeneTree" id="ENSGT00940000156789"/>
<dbReference type="GO" id="GO:0140672">
    <property type="term" value="C:ATAC complex"/>
    <property type="evidence" value="ECO:0007669"/>
    <property type="project" value="Ensembl"/>
</dbReference>
<dbReference type="GO" id="GO:0140566">
    <property type="term" value="F:histone reader activity"/>
    <property type="evidence" value="ECO:0007669"/>
    <property type="project" value="Ensembl"/>
</dbReference>
<evidence type="ECO:0000256" key="3">
    <source>
        <dbReference type="ARBA" id="ARBA00022553"/>
    </source>
</evidence>
<dbReference type="InterPro" id="IPR005033">
    <property type="entry name" value="YEATS"/>
</dbReference>
<keyword evidence="3" id="KW-0597">Phosphoprotein</keyword>
<dbReference type="GO" id="GO:0003714">
    <property type="term" value="F:transcription corepressor activity"/>
    <property type="evidence" value="ECO:0007669"/>
    <property type="project" value="Ensembl"/>
</dbReference>
<evidence type="ECO:0000256" key="11">
    <source>
        <dbReference type="SAM" id="MobiDB-lite"/>
    </source>
</evidence>
<dbReference type="CDD" id="cd16907">
    <property type="entry name" value="YEATS_YEATS2_like"/>
    <property type="match status" value="1"/>
</dbReference>
<evidence type="ECO:0000256" key="5">
    <source>
        <dbReference type="ARBA" id="ARBA00023054"/>
    </source>
</evidence>
<dbReference type="GO" id="GO:0051302">
    <property type="term" value="P:regulation of cell division"/>
    <property type="evidence" value="ECO:0007669"/>
    <property type="project" value="Ensembl"/>
</dbReference>
<reference evidence="13" key="2">
    <citation type="submission" date="2025-08" db="UniProtKB">
        <authorList>
            <consortium name="Ensembl"/>
        </authorList>
    </citation>
    <scope>IDENTIFICATION</scope>
</reference>
<evidence type="ECO:0000313" key="14">
    <source>
        <dbReference type="Proteomes" id="UP000001645"/>
    </source>
</evidence>
<dbReference type="GO" id="GO:0000122">
    <property type="term" value="P:negative regulation of transcription by RNA polymerase II"/>
    <property type="evidence" value="ECO:0007669"/>
    <property type="project" value="Ensembl"/>
</dbReference>
<evidence type="ECO:0000256" key="2">
    <source>
        <dbReference type="ARBA" id="ARBA00022499"/>
    </source>
</evidence>
<dbReference type="PROSITE" id="PS51037">
    <property type="entry name" value="YEATS"/>
    <property type="match status" value="1"/>
</dbReference>
<evidence type="ECO:0000256" key="6">
    <source>
        <dbReference type="ARBA" id="ARBA00023242"/>
    </source>
</evidence>
<organism evidence="13 14">
    <name type="scientific">Meleagris gallopavo</name>
    <name type="common">Wild turkey</name>
    <dbReference type="NCBI Taxonomy" id="9103"/>
    <lineage>
        <taxon>Eukaryota</taxon>
        <taxon>Metazoa</taxon>
        <taxon>Chordata</taxon>
        <taxon>Craniata</taxon>
        <taxon>Vertebrata</taxon>
        <taxon>Euteleostomi</taxon>
        <taxon>Archelosauria</taxon>
        <taxon>Archosauria</taxon>
        <taxon>Dinosauria</taxon>
        <taxon>Saurischia</taxon>
        <taxon>Theropoda</taxon>
        <taxon>Coelurosauria</taxon>
        <taxon>Aves</taxon>
        <taxon>Neognathae</taxon>
        <taxon>Galloanserae</taxon>
        <taxon>Galliformes</taxon>
        <taxon>Phasianidae</taxon>
        <taxon>Meleagridinae</taxon>
        <taxon>Meleagris</taxon>
    </lineage>
</organism>
<protein>
    <recommendedName>
        <fullName evidence="9">YEATS domain-containing protein 2</fullName>
    </recommendedName>
</protein>
<dbReference type="Bgee" id="ENSMGAG00000000887">
    <property type="expression patterns" value="Expressed in thymus and 17 other cell types or tissues"/>
</dbReference>
<evidence type="ECO:0000256" key="7">
    <source>
        <dbReference type="ARBA" id="ARBA00060245"/>
    </source>
</evidence>
<dbReference type="PANTHER" id="PTHR23195">
    <property type="entry name" value="YEATS DOMAIN"/>
    <property type="match status" value="1"/>
</dbReference>
<dbReference type="InParanoid" id="A0A803Y0F7"/>
<reference evidence="13" key="3">
    <citation type="submission" date="2025-09" db="UniProtKB">
        <authorList>
            <consortium name="Ensembl"/>
        </authorList>
    </citation>
    <scope>IDENTIFICATION</scope>
</reference>
<proteinExistence type="predicted"/>
<dbReference type="OrthoDB" id="1741717at2759"/>
<comment type="subunit">
    <text evidence="8">Component of the ADA2A-containing complex (ATAC), composed of KAT14, KAT2A, TADA2L, TADA3L, ZZ3, MBIP, WDR5, YEATS2, SGF29 and DR1.</text>
</comment>
<feature type="domain" description="YEATS" evidence="12">
    <location>
        <begin position="168"/>
        <end position="322"/>
    </location>
</feature>
<comment type="subcellular location">
    <subcellularLocation>
        <location evidence="1 10">Nucleus</location>
    </subcellularLocation>
</comment>
<evidence type="ECO:0000313" key="13">
    <source>
        <dbReference type="Ensembl" id="ENSMGAP00000025254.1"/>
    </source>
</evidence>
<reference evidence="13 14" key="1">
    <citation type="journal article" date="2010" name="PLoS Biol.">
        <title>Multi-platform next-generation sequencing of the domestic turkey (Meleagris gallopavo): genome assembly and analysis.</title>
        <authorList>
            <person name="Dalloul R.A."/>
            <person name="Long J.A."/>
            <person name="Zimin A.V."/>
            <person name="Aslam L."/>
            <person name="Beal K."/>
            <person name="Blomberg L.A."/>
            <person name="Bouffard P."/>
            <person name="Burt D.W."/>
            <person name="Crasta O."/>
            <person name="Crooijmans R.P."/>
            <person name="Cooper K."/>
            <person name="Coulombe R.A."/>
            <person name="De S."/>
            <person name="Delany M.E."/>
            <person name="Dodgson J.B."/>
            <person name="Dong J.J."/>
            <person name="Evans C."/>
            <person name="Frederickson K.M."/>
            <person name="Flicek P."/>
            <person name="Florea L."/>
            <person name="Folkerts O."/>
            <person name="Groenen M.A."/>
            <person name="Harkins T.T."/>
            <person name="Herrero J."/>
            <person name="Hoffmann S."/>
            <person name="Megens H.J."/>
            <person name="Jiang A."/>
            <person name="de Jong P."/>
            <person name="Kaiser P."/>
            <person name="Kim H."/>
            <person name="Kim K.W."/>
            <person name="Kim S."/>
            <person name="Langenberger D."/>
            <person name="Lee M.K."/>
            <person name="Lee T."/>
            <person name="Mane S."/>
            <person name="Marcais G."/>
            <person name="Marz M."/>
            <person name="McElroy A.P."/>
            <person name="Modise T."/>
            <person name="Nefedov M."/>
            <person name="Notredame C."/>
            <person name="Paton I.R."/>
            <person name="Payne W.S."/>
            <person name="Pertea G."/>
            <person name="Prickett D."/>
            <person name="Puiu D."/>
            <person name="Qioa D."/>
            <person name="Raineri E."/>
            <person name="Ruffier M."/>
            <person name="Salzberg S.L."/>
            <person name="Schatz M.C."/>
            <person name="Scheuring C."/>
            <person name="Schmidt C.J."/>
            <person name="Schroeder S."/>
            <person name="Searle S.M."/>
            <person name="Smith E.J."/>
            <person name="Smith J."/>
            <person name="Sonstegard T.S."/>
            <person name="Stadler P.F."/>
            <person name="Tafer H."/>
            <person name="Tu Z.J."/>
            <person name="Van Tassell C.P."/>
            <person name="Vilella A.J."/>
            <person name="Williams K.P."/>
            <person name="Yorke J.A."/>
            <person name="Zhang L."/>
            <person name="Zhang H.B."/>
            <person name="Zhang X."/>
            <person name="Zhang Y."/>
            <person name="Reed K.M."/>
        </authorList>
    </citation>
    <scope>NUCLEOTIDE SEQUENCE [LARGE SCALE GENOMIC DNA]</scope>
</reference>
<dbReference type="InterPro" id="IPR038704">
    <property type="entry name" value="YEAST_sf"/>
</dbReference>
<keyword evidence="5" id="KW-0175">Coiled coil</keyword>
<dbReference type="FunFam" id="2.60.40.1970:FF:000001">
    <property type="entry name" value="YEATS domain containing 2"/>
    <property type="match status" value="1"/>
</dbReference>
<name>A0A803Y0F7_MELGA</name>
<dbReference type="Proteomes" id="UP000001645">
    <property type="component" value="Chromosome 11"/>
</dbReference>
<dbReference type="Pfam" id="PF03366">
    <property type="entry name" value="YEATS"/>
    <property type="match status" value="1"/>
</dbReference>
<keyword evidence="14" id="KW-1185">Reference proteome</keyword>
<dbReference type="GO" id="GO:0051726">
    <property type="term" value="P:regulation of cell cycle"/>
    <property type="evidence" value="ECO:0007669"/>
    <property type="project" value="Ensembl"/>
</dbReference>
<evidence type="ECO:0000256" key="9">
    <source>
        <dbReference type="ARBA" id="ARBA00068329"/>
    </source>
</evidence>
<dbReference type="InterPro" id="IPR055127">
    <property type="entry name" value="YEATS2_3HBD"/>
</dbReference>
<dbReference type="Pfam" id="PF22951">
    <property type="entry name" value="3HBD"/>
    <property type="match status" value="1"/>
</dbReference>
<dbReference type="Ensembl" id="ENSMGAT00000027480.1">
    <property type="protein sequence ID" value="ENSMGAP00000025254.1"/>
    <property type="gene ID" value="ENSMGAG00000000887.3"/>
</dbReference>
<dbReference type="GO" id="GO:0042393">
    <property type="term" value="F:histone binding"/>
    <property type="evidence" value="ECO:0007669"/>
    <property type="project" value="Ensembl"/>
</dbReference>
<evidence type="ECO:0000256" key="8">
    <source>
        <dbReference type="ARBA" id="ARBA00065122"/>
    </source>
</evidence>
<feature type="region of interest" description="Disordered" evidence="11">
    <location>
        <begin position="435"/>
        <end position="460"/>
    </location>
</feature>
<accession>A0A803Y0F7</accession>
<dbReference type="GO" id="GO:0045995">
    <property type="term" value="P:regulation of embryonic development"/>
    <property type="evidence" value="ECO:0007669"/>
    <property type="project" value="Ensembl"/>
</dbReference>
<feature type="region of interest" description="Disordered" evidence="11">
    <location>
        <begin position="336"/>
        <end position="360"/>
    </location>
</feature>
<dbReference type="GO" id="GO:0072686">
    <property type="term" value="C:mitotic spindle"/>
    <property type="evidence" value="ECO:0007669"/>
    <property type="project" value="Ensembl"/>
</dbReference>
<evidence type="ECO:0000256" key="10">
    <source>
        <dbReference type="PROSITE-ProRule" id="PRU00376"/>
    </source>
</evidence>
<dbReference type="GO" id="GO:0017025">
    <property type="term" value="F:TBP-class protein binding"/>
    <property type="evidence" value="ECO:0007669"/>
    <property type="project" value="Ensembl"/>
</dbReference>
<dbReference type="Gene3D" id="2.60.40.1970">
    <property type="entry name" value="YEATS domain"/>
    <property type="match status" value="1"/>
</dbReference>
<keyword evidence="4" id="KW-0832">Ubl conjugation</keyword>
<feature type="region of interest" description="Disordered" evidence="11">
    <location>
        <begin position="925"/>
        <end position="946"/>
    </location>
</feature>
<keyword evidence="2" id="KW-1017">Isopeptide bond</keyword>
<dbReference type="InterPro" id="IPR055129">
    <property type="entry name" value="YEATS_dom"/>
</dbReference>
<keyword evidence="6 10" id="KW-0539">Nucleus</keyword>
<evidence type="ECO:0000256" key="1">
    <source>
        <dbReference type="ARBA" id="ARBA00004123"/>
    </source>
</evidence>
<evidence type="ECO:0000259" key="12">
    <source>
        <dbReference type="PROSITE" id="PS51037"/>
    </source>
</evidence>
<feature type="compositionally biased region" description="Low complexity" evidence="11">
    <location>
        <begin position="928"/>
        <end position="944"/>
    </location>
</feature>
<feature type="compositionally biased region" description="Polar residues" evidence="11">
    <location>
        <begin position="102"/>
        <end position="130"/>
    </location>
</feature>
<dbReference type="GO" id="GO:0005634">
    <property type="term" value="C:nucleus"/>
    <property type="evidence" value="ECO:0007669"/>
    <property type="project" value="UniProtKB-SubCell"/>
</dbReference>